<comment type="caution">
    <text evidence="22">The sequence shown here is derived from an EMBL/GenBank/DDBJ whole genome shotgun (WGS) entry which is preliminary data.</text>
</comment>
<evidence type="ECO:0000256" key="2">
    <source>
        <dbReference type="ARBA" id="ARBA00004585"/>
    </source>
</evidence>
<evidence type="ECO:0000256" key="9">
    <source>
        <dbReference type="ARBA" id="ARBA00022692"/>
    </source>
</evidence>
<dbReference type="GO" id="GO:0061630">
    <property type="term" value="F:ubiquitin protein ligase activity"/>
    <property type="evidence" value="ECO:0007669"/>
    <property type="project" value="UniProtKB-EC"/>
</dbReference>
<evidence type="ECO:0000313" key="23">
    <source>
        <dbReference type="Proteomes" id="UP000320762"/>
    </source>
</evidence>
<dbReference type="GO" id="GO:0005778">
    <property type="term" value="C:peroxisomal membrane"/>
    <property type="evidence" value="ECO:0007669"/>
    <property type="project" value="UniProtKB-SubCell"/>
</dbReference>
<dbReference type="PANTHER" id="PTHR23350">
    <property type="entry name" value="PEROXISOME ASSEMBLY PROTEIN 10"/>
    <property type="match status" value="1"/>
</dbReference>
<keyword evidence="15" id="KW-1133">Transmembrane helix</keyword>
<keyword evidence="23" id="KW-1185">Reference proteome</keyword>
<dbReference type="GO" id="GO:0016562">
    <property type="term" value="P:protein import into peroxisome matrix, receptor recycling"/>
    <property type="evidence" value="ECO:0007669"/>
    <property type="project" value="UniProtKB-ARBA"/>
</dbReference>
<dbReference type="Pfam" id="PF04757">
    <property type="entry name" value="Pex2_Pex12"/>
    <property type="match status" value="1"/>
</dbReference>
<comment type="pathway">
    <text evidence="3">Protein modification; protein ubiquitination.</text>
</comment>
<feature type="domain" description="RING-type" evidence="21">
    <location>
        <begin position="268"/>
        <end position="306"/>
    </location>
</feature>
<dbReference type="OrthoDB" id="6270329at2759"/>
<feature type="region of interest" description="Disordered" evidence="20">
    <location>
        <begin position="201"/>
        <end position="226"/>
    </location>
</feature>
<name>A0A550CLH0_9AGAR</name>
<evidence type="ECO:0000256" key="18">
    <source>
        <dbReference type="ARBA" id="ARBA00041230"/>
    </source>
</evidence>
<dbReference type="EMBL" id="VDMD01000004">
    <property type="protein sequence ID" value="TRM65660.1"/>
    <property type="molecule type" value="Genomic_DNA"/>
</dbReference>
<keyword evidence="8" id="KW-0808">Transferase</keyword>
<keyword evidence="10" id="KW-0479">Metal-binding</keyword>
<dbReference type="PROSITE" id="PS50089">
    <property type="entry name" value="ZF_RING_2"/>
    <property type="match status" value="1"/>
</dbReference>
<evidence type="ECO:0000256" key="13">
    <source>
        <dbReference type="ARBA" id="ARBA00022833"/>
    </source>
</evidence>
<keyword evidence="16" id="KW-0472">Membrane</keyword>
<dbReference type="AlphaFoldDB" id="A0A550CLH0"/>
<keyword evidence="7" id="KW-0962">Peroxisome biogenesis</keyword>
<accession>A0A550CLH0</accession>
<keyword evidence="13" id="KW-0862">Zinc</keyword>
<dbReference type="Proteomes" id="UP000320762">
    <property type="component" value="Unassembled WGS sequence"/>
</dbReference>
<keyword evidence="17" id="KW-0576">Peroxisome</keyword>
<evidence type="ECO:0000313" key="22">
    <source>
        <dbReference type="EMBL" id="TRM65660.1"/>
    </source>
</evidence>
<evidence type="ECO:0000256" key="11">
    <source>
        <dbReference type="ARBA" id="ARBA00022771"/>
    </source>
</evidence>
<dbReference type="Pfam" id="PF13920">
    <property type="entry name" value="zf-C3HC4_3"/>
    <property type="match status" value="1"/>
</dbReference>
<dbReference type="CDD" id="cd16527">
    <property type="entry name" value="RING-HC_PEX10"/>
    <property type="match status" value="1"/>
</dbReference>
<keyword evidence="14" id="KW-0653">Protein transport</keyword>
<sequence>MSSSSAPSFPPAQQAQIIRANQRDLYHVALLREQTENVTRAWLGNRSVLRWDKELELLVKLVYFGLTSGRATQTLGEEYTDIWAERDGSVPPSTAARALLVLLPSLPPYVLAKVSAHWRGSTLLRRALTSLEVLHEINLAVFYIWGRGGYHDLWRRLLKVGHISSTPENPHTRPPSYSLLGVLIGMRLIYRLVSALRSRRAAADPPSNEKGKARQSTSNDCSLDDRSVSELVSQQSTEDDELPRPEEDECTALDLSAIPDDLRSGRNCTLCLEERMNSTVTECGHLFCWSCIVGWARERNECPLCRQSLSLGKLLPIYNL</sequence>
<evidence type="ECO:0000256" key="8">
    <source>
        <dbReference type="ARBA" id="ARBA00022679"/>
    </source>
</evidence>
<dbReference type="GO" id="GO:0016567">
    <property type="term" value="P:protein ubiquitination"/>
    <property type="evidence" value="ECO:0007669"/>
    <property type="project" value="UniProtKB-ARBA"/>
</dbReference>
<reference evidence="22 23" key="1">
    <citation type="journal article" date="2019" name="New Phytol.">
        <title>Comparative genomics reveals unique wood-decay strategies and fruiting body development in the Schizophyllaceae.</title>
        <authorList>
            <person name="Almasi E."/>
            <person name="Sahu N."/>
            <person name="Krizsan K."/>
            <person name="Balint B."/>
            <person name="Kovacs G.M."/>
            <person name="Kiss B."/>
            <person name="Cseklye J."/>
            <person name="Drula E."/>
            <person name="Henrissat B."/>
            <person name="Nagy I."/>
            <person name="Chovatia M."/>
            <person name="Adam C."/>
            <person name="LaButti K."/>
            <person name="Lipzen A."/>
            <person name="Riley R."/>
            <person name="Grigoriev I.V."/>
            <person name="Nagy L.G."/>
        </authorList>
    </citation>
    <scope>NUCLEOTIDE SEQUENCE [LARGE SCALE GENOMIC DNA]</scope>
    <source>
        <strain evidence="22 23">NL-1724</strain>
    </source>
</reference>
<dbReference type="GO" id="GO:0008270">
    <property type="term" value="F:zinc ion binding"/>
    <property type="evidence" value="ECO:0007669"/>
    <property type="project" value="UniProtKB-KW"/>
</dbReference>
<gene>
    <name evidence="22" type="ORF">BD626DRAFT_397540</name>
</gene>
<comment type="subcellular location">
    <subcellularLocation>
        <location evidence="2">Peroxisome membrane</location>
        <topology evidence="2">Multi-pass membrane protein</topology>
    </subcellularLocation>
</comment>
<evidence type="ECO:0000256" key="15">
    <source>
        <dbReference type="ARBA" id="ARBA00022989"/>
    </source>
</evidence>
<evidence type="ECO:0000256" key="10">
    <source>
        <dbReference type="ARBA" id="ARBA00022723"/>
    </source>
</evidence>
<dbReference type="EC" id="2.3.2.27" evidence="5"/>
<evidence type="ECO:0000256" key="3">
    <source>
        <dbReference type="ARBA" id="ARBA00004906"/>
    </source>
</evidence>
<keyword evidence="11 19" id="KW-0863">Zinc-finger</keyword>
<evidence type="ECO:0000256" key="5">
    <source>
        <dbReference type="ARBA" id="ARBA00012483"/>
    </source>
</evidence>
<dbReference type="SMART" id="SM00184">
    <property type="entry name" value="RING"/>
    <property type="match status" value="1"/>
</dbReference>
<dbReference type="SUPFAM" id="SSF57850">
    <property type="entry name" value="RING/U-box"/>
    <property type="match status" value="1"/>
</dbReference>
<proteinExistence type="inferred from homology"/>
<dbReference type="InterPro" id="IPR013083">
    <property type="entry name" value="Znf_RING/FYVE/PHD"/>
</dbReference>
<evidence type="ECO:0000256" key="6">
    <source>
        <dbReference type="ARBA" id="ARBA00022448"/>
    </source>
</evidence>
<keyword evidence="9" id="KW-0812">Transmembrane</keyword>
<comment type="catalytic activity">
    <reaction evidence="1">
        <text>S-ubiquitinyl-[E2 ubiquitin-conjugating enzyme]-L-cysteine + [acceptor protein]-L-lysine = [E2 ubiquitin-conjugating enzyme]-L-cysteine + N(6)-ubiquitinyl-[acceptor protein]-L-lysine.</text>
        <dbReference type="EC" id="2.3.2.27"/>
    </reaction>
</comment>
<dbReference type="PROSITE" id="PS00518">
    <property type="entry name" value="ZF_RING_1"/>
    <property type="match status" value="1"/>
</dbReference>
<dbReference type="InterPro" id="IPR017907">
    <property type="entry name" value="Znf_RING_CS"/>
</dbReference>
<dbReference type="Gene3D" id="3.30.40.10">
    <property type="entry name" value="Zinc/RING finger domain, C3HC4 (zinc finger)"/>
    <property type="match status" value="1"/>
</dbReference>
<evidence type="ECO:0000256" key="4">
    <source>
        <dbReference type="ARBA" id="ARBA00008704"/>
    </source>
</evidence>
<evidence type="ECO:0000259" key="21">
    <source>
        <dbReference type="PROSITE" id="PS50089"/>
    </source>
</evidence>
<evidence type="ECO:0000256" key="12">
    <source>
        <dbReference type="ARBA" id="ARBA00022786"/>
    </source>
</evidence>
<dbReference type="PANTHER" id="PTHR23350:SF0">
    <property type="entry name" value="PEROXISOME BIOGENESIS FACTOR 10"/>
    <property type="match status" value="1"/>
</dbReference>
<dbReference type="STRING" id="97359.A0A550CLH0"/>
<dbReference type="InterPro" id="IPR001841">
    <property type="entry name" value="Znf_RING"/>
</dbReference>
<organism evidence="22 23">
    <name type="scientific">Schizophyllum amplum</name>
    <dbReference type="NCBI Taxonomy" id="97359"/>
    <lineage>
        <taxon>Eukaryota</taxon>
        <taxon>Fungi</taxon>
        <taxon>Dikarya</taxon>
        <taxon>Basidiomycota</taxon>
        <taxon>Agaricomycotina</taxon>
        <taxon>Agaricomycetes</taxon>
        <taxon>Agaricomycetidae</taxon>
        <taxon>Agaricales</taxon>
        <taxon>Schizophyllaceae</taxon>
        <taxon>Schizophyllum</taxon>
    </lineage>
</organism>
<dbReference type="InterPro" id="IPR025654">
    <property type="entry name" value="PEX2/10"/>
</dbReference>
<comment type="similarity">
    <text evidence="4">Belongs to the pex2/pex10/pex12 family.</text>
</comment>
<evidence type="ECO:0000256" key="17">
    <source>
        <dbReference type="ARBA" id="ARBA00023140"/>
    </source>
</evidence>
<evidence type="ECO:0000256" key="7">
    <source>
        <dbReference type="ARBA" id="ARBA00022593"/>
    </source>
</evidence>
<evidence type="ECO:0000256" key="16">
    <source>
        <dbReference type="ARBA" id="ARBA00023136"/>
    </source>
</evidence>
<evidence type="ECO:0000256" key="1">
    <source>
        <dbReference type="ARBA" id="ARBA00000900"/>
    </source>
</evidence>
<keyword evidence="12" id="KW-0833">Ubl conjugation pathway</keyword>
<protein>
    <recommendedName>
        <fullName evidence="5">RING-type E3 ubiquitin transferase</fullName>
        <ecNumber evidence="5">2.3.2.27</ecNumber>
    </recommendedName>
    <alternativeName>
        <fullName evidence="18">Peroxin-10</fullName>
    </alternativeName>
</protein>
<keyword evidence="6" id="KW-0813">Transport</keyword>
<evidence type="ECO:0000256" key="20">
    <source>
        <dbReference type="SAM" id="MobiDB-lite"/>
    </source>
</evidence>
<dbReference type="InterPro" id="IPR006845">
    <property type="entry name" value="Pex_N"/>
</dbReference>
<evidence type="ECO:0000256" key="19">
    <source>
        <dbReference type="PROSITE-ProRule" id="PRU00175"/>
    </source>
</evidence>
<evidence type="ECO:0000256" key="14">
    <source>
        <dbReference type="ARBA" id="ARBA00022927"/>
    </source>
</evidence>